<dbReference type="Pfam" id="PF14953">
    <property type="entry name" value="DUF4504"/>
    <property type="match status" value="1"/>
</dbReference>
<reference evidence="1 2" key="1">
    <citation type="journal article" date="2023" name="G3 (Bethesda)">
        <title>A high-quality reference genome for the fission yeast Schizosaccharomyces osmophilus.</title>
        <authorList>
            <person name="Jia G.S."/>
            <person name="Zhang W.C."/>
            <person name="Liang Y."/>
            <person name="Liu X.H."/>
            <person name="Rhind N."/>
            <person name="Pidoux A."/>
            <person name="Brysch-Herzberg M."/>
            <person name="Du L.L."/>
        </authorList>
    </citation>
    <scope>NUCLEOTIDE SEQUENCE [LARGE SCALE GENOMIC DNA]</scope>
    <source>
        <strain evidence="1 2">CBS 15793</strain>
    </source>
</reference>
<dbReference type="EMBL" id="CP115611">
    <property type="protein sequence ID" value="WBW71749.1"/>
    <property type="molecule type" value="Genomic_DNA"/>
</dbReference>
<dbReference type="RefSeq" id="XP_056035992.1">
    <property type="nucleotide sequence ID" value="XM_056179216.1"/>
</dbReference>
<evidence type="ECO:0000313" key="2">
    <source>
        <dbReference type="Proteomes" id="UP001212411"/>
    </source>
</evidence>
<dbReference type="GeneID" id="80873905"/>
<dbReference type="PANTHER" id="PTHR31366:SF2">
    <property type="entry name" value="UPF0739 PROTEIN C1ORF74"/>
    <property type="match status" value="1"/>
</dbReference>
<dbReference type="AlphaFoldDB" id="A0AAF0AVA9"/>
<proteinExistence type="predicted"/>
<accession>A0AAF0AVA9</accession>
<dbReference type="KEGG" id="som:SOMG_00422"/>
<evidence type="ECO:0000313" key="1">
    <source>
        <dbReference type="EMBL" id="WBW71749.1"/>
    </source>
</evidence>
<gene>
    <name evidence="1" type="ORF">SOMG_00422</name>
</gene>
<dbReference type="InterPro" id="IPR027850">
    <property type="entry name" value="DUF4504"/>
</dbReference>
<keyword evidence="2" id="KW-1185">Reference proteome</keyword>
<dbReference type="Proteomes" id="UP001212411">
    <property type="component" value="Chromosome 1"/>
</dbReference>
<name>A0AAF0AVA9_9SCHI</name>
<organism evidence="1 2">
    <name type="scientific">Schizosaccharomyces osmophilus</name>
    <dbReference type="NCBI Taxonomy" id="2545709"/>
    <lineage>
        <taxon>Eukaryota</taxon>
        <taxon>Fungi</taxon>
        <taxon>Dikarya</taxon>
        <taxon>Ascomycota</taxon>
        <taxon>Taphrinomycotina</taxon>
        <taxon>Schizosaccharomycetes</taxon>
        <taxon>Schizosaccharomycetales</taxon>
        <taxon>Schizosaccharomycetaceae</taxon>
        <taxon>Schizosaccharomyces</taxon>
    </lineage>
</organism>
<protein>
    <submittedName>
        <fullName evidence="1">DUF4504 family protein, C1orf74-like protein</fullName>
    </submittedName>
</protein>
<sequence length="281" mass="32962">MKRSIYEVHRYLKTKGFTYGTALQLIDGVLPVIIGIKTSYLVDCVLLDREFIQSFLDFLGHPNVQAVHFLEPIEQTFFVNVSCWKEYAETKELWPLVITLPQKYRSEKLEQKLTLYVNTLLNLDRNEKMITIQVPAFTWKFDHSPVQSKVKEVCSITALTGCLLNYGATYHFCSNDESHDNGLSKEPLNIYRMIAAFKKCNFRLSPFLQFSCPVKFEQQVAVIAEQLRCNFQKRWEQLTLQEKSLWNEWLSFRYPKHALGRFEDISWEMHVETHTESSVVL</sequence>
<dbReference type="PANTHER" id="PTHR31366">
    <property type="entry name" value="UPF0739 PROTEIN C1ORF74"/>
    <property type="match status" value="1"/>
</dbReference>